<protein>
    <submittedName>
        <fullName evidence="2">Amidohydrolase family protein</fullName>
    </submittedName>
</protein>
<keyword evidence="3" id="KW-1185">Reference proteome</keyword>
<dbReference type="STRING" id="1298851.TST_1480"/>
<dbReference type="AlphaFoldDB" id="A0A0S3QVB3"/>
<feature type="domain" description="Amidohydrolase-related" evidence="1">
    <location>
        <begin position="7"/>
        <end position="247"/>
    </location>
</feature>
<dbReference type="KEGG" id="ttk:TST_1480"/>
<dbReference type="InterPro" id="IPR006680">
    <property type="entry name" value="Amidohydro-rel"/>
</dbReference>
<evidence type="ECO:0000313" key="2">
    <source>
        <dbReference type="EMBL" id="BAT72266.1"/>
    </source>
</evidence>
<dbReference type="PANTHER" id="PTHR35563:SF2">
    <property type="entry name" value="BARREL METAL-DEPENDENT HYDROLASE, PUTATIVE (AFU_ORTHOLOGUE AFUA_1G16240)-RELATED"/>
    <property type="match status" value="1"/>
</dbReference>
<dbReference type="OrthoDB" id="9787654at2"/>
<sequence length="249" mass="28522">MKLPIFDVHLHIIDYKYQVIPNKDYLPPEFTVEDYKRFVKGKNVVGGVIVAGSFHGNDYEHILDSIRILGENFFGVINPCELSEEEILQLKKAGIVGMRFNLKRMGMDLIKQLEKTAFKIWELARWHVELYVANSSLKDLFPLLSNLPKIVIDHLGLTKDGFDCLLKLVERGAKVKATGFGRLDFDPVWAMKEIVVVNENALMFGTDAPSTRAQKPFSWDDVRLIEDNFSLEQARKILCENALGFYKRS</sequence>
<dbReference type="Pfam" id="PF04909">
    <property type="entry name" value="Amidohydro_2"/>
    <property type="match status" value="1"/>
</dbReference>
<dbReference type="Gene3D" id="3.20.20.140">
    <property type="entry name" value="Metal-dependent hydrolases"/>
    <property type="match status" value="1"/>
</dbReference>
<proteinExistence type="predicted"/>
<dbReference type="SUPFAM" id="SSF51556">
    <property type="entry name" value="Metallo-dependent hydrolases"/>
    <property type="match status" value="1"/>
</dbReference>
<accession>A0A0S3QVB3</accession>
<dbReference type="GO" id="GO:0016787">
    <property type="term" value="F:hydrolase activity"/>
    <property type="evidence" value="ECO:0007669"/>
    <property type="project" value="UniProtKB-KW"/>
</dbReference>
<keyword evidence="2" id="KW-0378">Hydrolase</keyword>
<dbReference type="InterPro" id="IPR032466">
    <property type="entry name" value="Metal_Hydrolase"/>
</dbReference>
<evidence type="ECO:0000259" key="1">
    <source>
        <dbReference type="Pfam" id="PF04909"/>
    </source>
</evidence>
<dbReference type="InterPro" id="IPR052358">
    <property type="entry name" value="Aro_Compnd_Degr_Hydrolases"/>
</dbReference>
<dbReference type="EMBL" id="AP013035">
    <property type="protein sequence ID" value="BAT72266.1"/>
    <property type="molecule type" value="Genomic_DNA"/>
</dbReference>
<dbReference type="Proteomes" id="UP000063234">
    <property type="component" value="Chromosome"/>
</dbReference>
<dbReference type="PANTHER" id="PTHR35563">
    <property type="entry name" value="BARREL METAL-DEPENDENT HYDROLASE, PUTATIVE (AFU_ORTHOLOGUE AFUA_1G16240)-RELATED"/>
    <property type="match status" value="1"/>
</dbReference>
<gene>
    <name evidence="2" type="ORF">TST_1480</name>
</gene>
<dbReference type="RefSeq" id="WP_068550287.1">
    <property type="nucleotide sequence ID" value="NZ_AP013035.1"/>
</dbReference>
<reference evidence="3" key="1">
    <citation type="journal article" date="2018" name="Science">
        <title>A primordial and reversible TCA cycle in a facultatively chemolithoautotrophic thermophile.</title>
        <authorList>
            <person name="Nunoura T."/>
            <person name="Chikaraishi Y."/>
            <person name="Izaki R."/>
            <person name="Suwa T."/>
            <person name="Sato T."/>
            <person name="Harada T."/>
            <person name="Mori K."/>
            <person name="Kato Y."/>
            <person name="Miyazaki M."/>
            <person name="Shimamura S."/>
            <person name="Yanagawa K."/>
            <person name="Shuto A."/>
            <person name="Ohkouchi N."/>
            <person name="Fujita N."/>
            <person name="Takaki Y."/>
            <person name="Atomi H."/>
            <person name="Takai K."/>
        </authorList>
    </citation>
    <scope>NUCLEOTIDE SEQUENCE [LARGE SCALE GENOMIC DNA]</scope>
    <source>
        <strain evidence="3">DSM 17441 / JCM 13301 / NBRC 103674 / ABI70S6</strain>
    </source>
</reference>
<organism evidence="2 3">
    <name type="scientific">Thermosulfidibacter takaii (strain DSM 17441 / JCM 13301 / NBRC 103674 / ABI70S6)</name>
    <dbReference type="NCBI Taxonomy" id="1298851"/>
    <lineage>
        <taxon>Bacteria</taxon>
        <taxon>Pseudomonadati</taxon>
        <taxon>Thermosulfidibacterota</taxon>
        <taxon>Thermosulfidibacteria</taxon>
        <taxon>Thermosulfidibacterales</taxon>
        <taxon>Thermosulfidibacteraceae</taxon>
    </lineage>
</organism>
<name>A0A0S3QVB3_THET7</name>
<evidence type="ECO:0000313" key="3">
    <source>
        <dbReference type="Proteomes" id="UP000063234"/>
    </source>
</evidence>
<dbReference type="PATRIC" id="fig|1298851.3.peg.1555"/>